<comment type="caution">
    <text evidence="1">The sequence shown here is derived from an EMBL/GenBank/DDBJ whole genome shotgun (WGS) entry which is preliminary data.</text>
</comment>
<gene>
    <name evidence="1" type="ORF">SOW75_23590</name>
</gene>
<evidence type="ECO:0000313" key="2">
    <source>
        <dbReference type="Proteomes" id="UP001292116"/>
    </source>
</evidence>
<dbReference type="RefSeq" id="WP_135198447.1">
    <property type="nucleotide sequence ID" value="NZ_JAXUBM010000035.1"/>
</dbReference>
<evidence type="ECO:0000313" key="1">
    <source>
        <dbReference type="EMBL" id="MDZ5741169.1"/>
    </source>
</evidence>
<organism evidence="1 2">
    <name type="scientific">Pseudomonas asiatica</name>
    <dbReference type="NCBI Taxonomy" id="2219225"/>
    <lineage>
        <taxon>Bacteria</taxon>
        <taxon>Pseudomonadati</taxon>
        <taxon>Pseudomonadota</taxon>
        <taxon>Gammaproteobacteria</taxon>
        <taxon>Pseudomonadales</taxon>
        <taxon>Pseudomonadaceae</taxon>
        <taxon>Pseudomonas</taxon>
    </lineage>
</organism>
<protein>
    <submittedName>
        <fullName evidence="1">Uncharacterized protein</fullName>
    </submittedName>
</protein>
<reference evidence="1 2" key="1">
    <citation type="submission" date="2023-11" db="EMBL/GenBank/DDBJ databases">
        <title>Draft genomes analysis of Pseudomonas asiatica isolated from milk, feces and farm soil of cows suffering from clinical mastitis.</title>
        <authorList>
            <person name="Rahman T."/>
            <person name="Das Z.C."/>
            <person name="Hoque M.N."/>
        </authorList>
    </citation>
    <scope>NUCLEOTIDE SEQUENCE [LARGE SCALE GENOMIC DNA]</scope>
    <source>
        <strain evidence="1 2">2F2</strain>
    </source>
</reference>
<sequence>MPKAASAIAADIQTTLQQSGKDVITMPWDRFYAVADRDRIKEAFQQSLASELKKRSLLINYGNAVVLVGKDYNFAPGN</sequence>
<dbReference type="EMBL" id="JAXUBM010000035">
    <property type="protein sequence ID" value="MDZ5741169.1"/>
    <property type="molecule type" value="Genomic_DNA"/>
</dbReference>
<accession>A0ABU5L4W2</accession>
<keyword evidence="2" id="KW-1185">Reference proteome</keyword>
<name>A0ABU5L4W2_9PSED</name>
<dbReference type="Proteomes" id="UP001292116">
    <property type="component" value="Unassembled WGS sequence"/>
</dbReference>
<proteinExistence type="predicted"/>